<dbReference type="Pfam" id="PF00571">
    <property type="entry name" value="CBS"/>
    <property type="match status" value="1"/>
</dbReference>
<gene>
    <name evidence="3" type="ORF">S01H1_02409</name>
</gene>
<proteinExistence type="predicted"/>
<organism evidence="3">
    <name type="scientific">marine sediment metagenome</name>
    <dbReference type="NCBI Taxonomy" id="412755"/>
    <lineage>
        <taxon>unclassified sequences</taxon>
        <taxon>metagenomes</taxon>
        <taxon>ecological metagenomes</taxon>
    </lineage>
</organism>
<evidence type="ECO:0000313" key="3">
    <source>
        <dbReference type="EMBL" id="GAF85715.1"/>
    </source>
</evidence>
<feature type="region of interest" description="Disordered" evidence="1">
    <location>
        <begin position="103"/>
        <end position="122"/>
    </location>
</feature>
<dbReference type="EMBL" id="BARS01001155">
    <property type="protein sequence ID" value="GAF85715.1"/>
    <property type="molecule type" value="Genomic_DNA"/>
</dbReference>
<accession>X0UB39</accession>
<dbReference type="Gene3D" id="3.10.580.10">
    <property type="entry name" value="CBS-domain"/>
    <property type="match status" value="1"/>
</dbReference>
<sequence>MENGQLKLIDVIEKMCLSRPGSSKRATTGTEKGVSFQPMRVARDIMNADVKTLTLDHTVKQCVQFMEGRRVRHVPIVDFPDEGEKKPYFIGVVSQRDMLRLNAQDADTHASDRRAKKTGKQK</sequence>
<dbReference type="SMART" id="SM00116">
    <property type="entry name" value="CBS"/>
    <property type="match status" value="1"/>
</dbReference>
<name>X0UB39_9ZZZZ</name>
<dbReference type="SUPFAM" id="SSF54631">
    <property type="entry name" value="CBS-domain pair"/>
    <property type="match status" value="1"/>
</dbReference>
<reference evidence="3" key="1">
    <citation type="journal article" date="2014" name="Front. Microbiol.">
        <title>High frequency of phylogenetically diverse reductive dehalogenase-homologous genes in deep subseafloor sedimentary metagenomes.</title>
        <authorList>
            <person name="Kawai M."/>
            <person name="Futagami T."/>
            <person name="Toyoda A."/>
            <person name="Takaki Y."/>
            <person name="Nishi S."/>
            <person name="Hori S."/>
            <person name="Arai W."/>
            <person name="Tsubouchi T."/>
            <person name="Morono Y."/>
            <person name="Uchiyama I."/>
            <person name="Ito T."/>
            <person name="Fujiyama A."/>
            <person name="Inagaki F."/>
            <person name="Takami H."/>
        </authorList>
    </citation>
    <scope>NUCLEOTIDE SEQUENCE</scope>
    <source>
        <strain evidence="3">Expedition CK06-06</strain>
    </source>
</reference>
<dbReference type="AlphaFoldDB" id="X0UB39"/>
<dbReference type="InterPro" id="IPR046342">
    <property type="entry name" value="CBS_dom_sf"/>
</dbReference>
<protein>
    <recommendedName>
        <fullName evidence="2">CBS domain-containing protein</fullName>
    </recommendedName>
</protein>
<evidence type="ECO:0000259" key="2">
    <source>
        <dbReference type="PROSITE" id="PS51371"/>
    </source>
</evidence>
<evidence type="ECO:0000256" key="1">
    <source>
        <dbReference type="SAM" id="MobiDB-lite"/>
    </source>
</evidence>
<comment type="caution">
    <text evidence="3">The sequence shown here is derived from an EMBL/GenBank/DDBJ whole genome shotgun (WGS) entry which is preliminary data.</text>
</comment>
<dbReference type="InterPro" id="IPR000644">
    <property type="entry name" value="CBS_dom"/>
</dbReference>
<feature type="domain" description="CBS" evidence="2">
    <location>
        <begin position="46"/>
        <end position="108"/>
    </location>
</feature>
<dbReference type="PROSITE" id="PS51371">
    <property type="entry name" value="CBS"/>
    <property type="match status" value="1"/>
</dbReference>
<feature type="non-terminal residue" evidence="3">
    <location>
        <position position="122"/>
    </location>
</feature>